<reference evidence="2 3" key="1">
    <citation type="journal article" date="2021" name="Sci. Rep.">
        <title>The distribution of antibiotic resistance genes in chicken gut microbiota commensals.</title>
        <authorList>
            <person name="Juricova H."/>
            <person name="Matiasovicova J."/>
            <person name="Kubasova T."/>
            <person name="Cejkova D."/>
            <person name="Rychlik I."/>
        </authorList>
    </citation>
    <scope>NUCLEOTIDE SEQUENCE [LARGE SCALE GENOMIC DNA]</scope>
    <source>
        <strain evidence="2 3">An794</strain>
    </source>
</reference>
<evidence type="ECO:0000313" key="2">
    <source>
        <dbReference type="EMBL" id="MBM6775351.1"/>
    </source>
</evidence>
<dbReference type="SUPFAM" id="SSF51338">
    <property type="entry name" value="Composite domain of metallo-dependent hydrolases"/>
    <property type="match status" value="1"/>
</dbReference>
<dbReference type="RefSeq" id="WP_204793691.1">
    <property type="nucleotide sequence ID" value="NZ_JACSNQ010000016.1"/>
</dbReference>
<dbReference type="PANTHER" id="PTHR43135">
    <property type="entry name" value="ALPHA-D-RIBOSE 1-METHYLPHOSPHONATE 5-TRIPHOSPHATE DIPHOSPHATASE"/>
    <property type="match status" value="1"/>
</dbReference>
<accession>A0ABS2F2Y2</accession>
<dbReference type="PANTHER" id="PTHR43135:SF3">
    <property type="entry name" value="ALPHA-D-RIBOSE 1-METHYLPHOSPHONATE 5-TRIPHOSPHATE DIPHOSPHATASE"/>
    <property type="match status" value="1"/>
</dbReference>
<comment type="caution">
    <text evidence="2">The sequence shown here is derived from an EMBL/GenBank/DDBJ whole genome shotgun (WGS) entry which is preliminary data.</text>
</comment>
<name>A0ABS2F2Y2_9ACTN</name>
<keyword evidence="3" id="KW-1185">Reference proteome</keyword>
<gene>
    <name evidence="2" type="ORF">H9X80_07315</name>
</gene>
<evidence type="ECO:0000259" key="1">
    <source>
        <dbReference type="Pfam" id="PF01979"/>
    </source>
</evidence>
<dbReference type="InterPro" id="IPR006680">
    <property type="entry name" value="Amidohydro-rel"/>
</dbReference>
<proteinExistence type="predicted"/>
<sequence>MKRTQSAPVLVRGGLVHDAVHRKPYVADVLLADGKIAAIGEGLDAPEGGEVVDAAGLEVYPGFVDAHTHIGLDGSGIGYEGRDYNEMNDICSPQLRGIDGVNPRDPSFAAARTAGVTCVCTGPGSANVLGGTFVALKTVGERVDDMVVRDPVAMKCAFGENPKRVYREKCDSTRMSTAAILRGALAAARDYGERKRAAAGDASKLPAYNQKWEALLPVLDGTIPLKAHAHQANDIFTALRIAHEFGVRITLEHVTEGHLIADELAAEEGVPMAVGPTLTHASKFELQNKSWSTPGVLDRAGCHVSIITDNSVIPQQYLPLCAGMAVKAGMDPFSALRAITINPAEHIGVAERVGSLEVGKDADLVICDGSPFEVMTEVRAVFIDGVRVAEA</sequence>
<dbReference type="InterPro" id="IPR032466">
    <property type="entry name" value="Metal_Hydrolase"/>
</dbReference>
<evidence type="ECO:0000313" key="3">
    <source>
        <dbReference type="Proteomes" id="UP000712527"/>
    </source>
</evidence>
<protein>
    <submittedName>
        <fullName evidence="2">Amidohydrolase</fullName>
    </submittedName>
</protein>
<dbReference type="InterPro" id="IPR051781">
    <property type="entry name" value="Metallo-dep_Hydrolase"/>
</dbReference>
<feature type="domain" description="Amidohydrolase-related" evidence="1">
    <location>
        <begin position="59"/>
        <end position="387"/>
    </location>
</feature>
<dbReference type="Pfam" id="PF01979">
    <property type="entry name" value="Amidohydro_1"/>
    <property type="match status" value="1"/>
</dbReference>
<dbReference type="CDD" id="cd01309">
    <property type="entry name" value="Met_dep_hydrolase_C"/>
    <property type="match status" value="1"/>
</dbReference>
<dbReference type="SUPFAM" id="SSF51556">
    <property type="entry name" value="Metallo-dependent hydrolases"/>
    <property type="match status" value="1"/>
</dbReference>
<dbReference type="Gene3D" id="3.20.20.140">
    <property type="entry name" value="Metal-dependent hydrolases"/>
    <property type="match status" value="1"/>
</dbReference>
<dbReference type="EMBL" id="JACSNQ010000016">
    <property type="protein sequence ID" value="MBM6775351.1"/>
    <property type="molecule type" value="Genomic_DNA"/>
</dbReference>
<dbReference type="InterPro" id="IPR011059">
    <property type="entry name" value="Metal-dep_hydrolase_composite"/>
</dbReference>
<dbReference type="Proteomes" id="UP000712527">
    <property type="component" value="Unassembled WGS sequence"/>
</dbReference>
<organism evidence="2 3">
    <name type="scientific">Olsenella profusa</name>
    <dbReference type="NCBI Taxonomy" id="138595"/>
    <lineage>
        <taxon>Bacteria</taxon>
        <taxon>Bacillati</taxon>
        <taxon>Actinomycetota</taxon>
        <taxon>Coriobacteriia</taxon>
        <taxon>Coriobacteriales</taxon>
        <taxon>Atopobiaceae</taxon>
        <taxon>Olsenella</taxon>
    </lineage>
</organism>